<keyword evidence="13" id="KW-1133">Transmembrane helix</keyword>
<dbReference type="OrthoDB" id="206201at2759"/>
<evidence type="ECO:0000313" key="19">
    <source>
        <dbReference type="RefSeq" id="XP_027185997.1"/>
    </source>
</evidence>
<feature type="domain" description="Peptidase S8/S53" evidence="15">
    <location>
        <begin position="133"/>
        <end position="582"/>
    </location>
</feature>
<dbReference type="Proteomes" id="UP000087171">
    <property type="component" value="Unplaced"/>
</dbReference>
<dbReference type="InterPro" id="IPR010259">
    <property type="entry name" value="S8pro/Inhibitor_I9"/>
</dbReference>
<evidence type="ECO:0000256" key="12">
    <source>
        <dbReference type="PROSITE-ProRule" id="PRU01240"/>
    </source>
</evidence>
<evidence type="ECO:0000256" key="7">
    <source>
        <dbReference type="ARBA" id="ARBA00022729"/>
    </source>
</evidence>
<evidence type="ECO:0000256" key="14">
    <source>
        <dbReference type="SAM" id="SignalP"/>
    </source>
</evidence>
<evidence type="ECO:0000259" key="15">
    <source>
        <dbReference type="Pfam" id="PF00082"/>
    </source>
</evidence>
<dbReference type="GO" id="GO:0048046">
    <property type="term" value="C:apoplast"/>
    <property type="evidence" value="ECO:0007669"/>
    <property type="project" value="UniProtKB-SubCell"/>
</dbReference>
<dbReference type="InterPro" id="IPR034197">
    <property type="entry name" value="Peptidases_S8_3"/>
</dbReference>
<dbReference type="InterPro" id="IPR036852">
    <property type="entry name" value="Peptidase_S8/S53_dom_sf"/>
</dbReference>
<comment type="function">
    <text evidence="1">Required for arbuscular mycorrhiza (AM) development during AM symbiosis with AM fungi (e.g. Glomeromycota intraradices).</text>
</comment>
<evidence type="ECO:0000256" key="8">
    <source>
        <dbReference type="ARBA" id="ARBA00022801"/>
    </source>
</evidence>
<reference evidence="19" key="1">
    <citation type="submission" date="2025-08" db="UniProtKB">
        <authorList>
            <consortium name="RefSeq"/>
        </authorList>
    </citation>
    <scope>IDENTIFICATION</scope>
    <source>
        <tissue evidence="19">Etiolated seedlings</tissue>
    </source>
</reference>
<feature type="active site" description="Charge relay system" evidence="11 12">
    <location>
        <position position="205"/>
    </location>
</feature>
<keyword evidence="9 12" id="KW-0720">Serine protease</keyword>
<comment type="subcellular location">
    <subcellularLocation>
        <location evidence="2">Secreted</location>
        <location evidence="2">Extracellular space</location>
        <location evidence="2">Apoplast</location>
    </subcellularLocation>
</comment>
<dbReference type="InterPro" id="IPR023828">
    <property type="entry name" value="Peptidase_S8_Ser-AS"/>
</dbReference>
<keyword evidence="18" id="KW-1185">Reference proteome</keyword>
<dbReference type="SUPFAM" id="SSF52743">
    <property type="entry name" value="Subtilisin-like"/>
    <property type="match status" value="1"/>
</dbReference>
<dbReference type="Pfam" id="PF00082">
    <property type="entry name" value="Peptidase_S8"/>
    <property type="match status" value="1"/>
</dbReference>
<dbReference type="InterPro" id="IPR015500">
    <property type="entry name" value="Peptidase_S8_subtilisin-rel"/>
</dbReference>
<comment type="similarity">
    <text evidence="3 12">Belongs to the peptidase S8 family.</text>
</comment>
<dbReference type="RefSeq" id="XP_073221178.1">
    <property type="nucleotide sequence ID" value="XM_073365077.1"/>
</dbReference>
<evidence type="ECO:0000313" key="18">
    <source>
        <dbReference type="Proteomes" id="UP000087171"/>
    </source>
</evidence>
<evidence type="ECO:0000256" key="3">
    <source>
        <dbReference type="ARBA" id="ARBA00011073"/>
    </source>
</evidence>
<feature type="domain" description="Inhibitor I9" evidence="16">
    <location>
        <begin position="34"/>
        <end position="111"/>
    </location>
</feature>
<keyword evidence="13" id="KW-0812">Transmembrane</keyword>
<evidence type="ECO:0000256" key="5">
    <source>
        <dbReference type="ARBA" id="ARBA00022525"/>
    </source>
</evidence>
<accession>A0A3Q7Y6C2</accession>
<dbReference type="GO" id="GO:0004252">
    <property type="term" value="F:serine-type endopeptidase activity"/>
    <property type="evidence" value="ECO:0007669"/>
    <property type="project" value="UniProtKB-UniRule"/>
</dbReference>
<dbReference type="Pfam" id="PF05922">
    <property type="entry name" value="Inhibitor_I9"/>
    <property type="match status" value="1"/>
</dbReference>
<protein>
    <submittedName>
        <fullName evidence="19">Cucumisin-like</fullName>
    </submittedName>
</protein>
<dbReference type="CDD" id="cd04852">
    <property type="entry name" value="Peptidases_S8_3"/>
    <property type="match status" value="1"/>
</dbReference>
<evidence type="ECO:0000256" key="2">
    <source>
        <dbReference type="ARBA" id="ARBA00004271"/>
    </source>
</evidence>
<dbReference type="InterPro" id="IPR041469">
    <property type="entry name" value="Subtilisin-like_FN3"/>
</dbReference>
<evidence type="ECO:0000259" key="16">
    <source>
        <dbReference type="Pfam" id="PF05922"/>
    </source>
</evidence>
<evidence type="ECO:0000256" key="1">
    <source>
        <dbReference type="ARBA" id="ARBA00002076"/>
    </source>
</evidence>
<evidence type="ECO:0000256" key="10">
    <source>
        <dbReference type="ARBA" id="ARBA00023180"/>
    </source>
</evidence>
<keyword evidence="5" id="KW-0964">Secreted</keyword>
<dbReference type="Gene3D" id="2.60.40.2310">
    <property type="match status" value="1"/>
</dbReference>
<dbReference type="Gene3D" id="3.50.30.30">
    <property type="match status" value="1"/>
</dbReference>
<evidence type="ECO:0000256" key="4">
    <source>
        <dbReference type="ARBA" id="ARBA00022523"/>
    </source>
</evidence>
<proteinExistence type="inferred from homology"/>
<dbReference type="CDD" id="cd02120">
    <property type="entry name" value="PA_subtilisin_like"/>
    <property type="match status" value="1"/>
</dbReference>
<dbReference type="Pfam" id="PF17766">
    <property type="entry name" value="fn3_6"/>
    <property type="match status" value="1"/>
</dbReference>
<dbReference type="InterPro" id="IPR037045">
    <property type="entry name" value="S8pro/Inhibitor_I9_sf"/>
</dbReference>
<dbReference type="FunFam" id="3.40.50.200:FF:000006">
    <property type="entry name" value="Subtilisin-like protease SBT1.5"/>
    <property type="match status" value="1"/>
</dbReference>
<dbReference type="PROSITE" id="PS00138">
    <property type="entry name" value="SUBTILASE_SER"/>
    <property type="match status" value="1"/>
</dbReference>
<dbReference type="GO" id="GO:0006508">
    <property type="term" value="P:proteolysis"/>
    <property type="evidence" value="ECO:0007669"/>
    <property type="project" value="UniProtKB-KW"/>
</dbReference>
<dbReference type="PRINTS" id="PR00723">
    <property type="entry name" value="SUBTILISIN"/>
</dbReference>
<keyword evidence="4" id="KW-0052">Apoplast</keyword>
<name>A0A3Q7Y6C2_CICAR</name>
<keyword evidence="13" id="KW-0472">Membrane</keyword>
<dbReference type="AlphaFoldDB" id="A0A3Q7Y6C2"/>
<evidence type="ECO:0000256" key="6">
    <source>
        <dbReference type="ARBA" id="ARBA00022670"/>
    </source>
</evidence>
<dbReference type="PANTHER" id="PTHR10795">
    <property type="entry name" value="PROPROTEIN CONVERTASE SUBTILISIN/KEXIN"/>
    <property type="match status" value="1"/>
</dbReference>
<dbReference type="GO" id="GO:0009609">
    <property type="term" value="P:response to symbiotic bacterium"/>
    <property type="evidence" value="ECO:0007669"/>
    <property type="project" value="UniProtKB-ARBA"/>
</dbReference>
<keyword evidence="8 12" id="KW-0378">Hydrolase</keyword>
<feature type="active site" description="Charge relay system" evidence="11 12">
    <location>
        <position position="533"/>
    </location>
</feature>
<feature type="domain" description="Subtilisin-like protease fibronectin type-III" evidence="17">
    <location>
        <begin position="637"/>
        <end position="734"/>
    </location>
</feature>
<gene>
    <name evidence="19" type="primary">LOC101506276</name>
</gene>
<dbReference type="PaxDb" id="3827-XP_004513571.1"/>
<feature type="active site" description="Charge relay system" evidence="11 12">
    <location>
        <position position="141"/>
    </location>
</feature>
<dbReference type="Gene3D" id="3.40.50.200">
    <property type="entry name" value="Peptidase S8/S53 domain"/>
    <property type="match status" value="1"/>
</dbReference>
<dbReference type="InterPro" id="IPR000209">
    <property type="entry name" value="Peptidase_S8/S53_dom"/>
</dbReference>
<dbReference type="RefSeq" id="XP_027185997.1">
    <property type="nucleotide sequence ID" value="XM_027330196.1"/>
</dbReference>
<evidence type="ECO:0000259" key="17">
    <source>
        <dbReference type="Pfam" id="PF17766"/>
    </source>
</evidence>
<dbReference type="Gene3D" id="3.30.70.80">
    <property type="entry name" value="Peptidase S8 propeptide/proteinase inhibitor I9"/>
    <property type="match status" value="1"/>
</dbReference>
<keyword evidence="6 12" id="KW-0645">Protease</keyword>
<dbReference type="GO" id="GO:0009610">
    <property type="term" value="P:response to symbiotic fungus"/>
    <property type="evidence" value="ECO:0007669"/>
    <property type="project" value="UniProtKB-ARBA"/>
</dbReference>
<organism evidence="18 19">
    <name type="scientific">Cicer arietinum</name>
    <name type="common">Chickpea</name>
    <name type="synonym">Garbanzo</name>
    <dbReference type="NCBI Taxonomy" id="3827"/>
    <lineage>
        <taxon>Eukaryota</taxon>
        <taxon>Viridiplantae</taxon>
        <taxon>Streptophyta</taxon>
        <taxon>Embryophyta</taxon>
        <taxon>Tracheophyta</taxon>
        <taxon>Spermatophyta</taxon>
        <taxon>Magnoliopsida</taxon>
        <taxon>eudicotyledons</taxon>
        <taxon>Gunneridae</taxon>
        <taxon>Pentapetalae</taxon>
        <taxon>rosids</taxon>
        <taxon>fabids</taxon>
        <taxon>Fabales</taxon>
        <taxon>Fabaceae</taxon>
        <taxon>Papilionoideae</taxon>
        <taxon>50 kb inversion clade</taxon>
        <taxon>NPAAA clade</taxon>
        <taxon>Hologalegina</taxon>
        <taxon>IRL clade</taxon>
        <taxon>Cicereae</taxon>
        <taxon>Cicer</taxon>
    </lineage>
</organism>
<feature type="signal peptide" evidence="14">
    <location>
        <begin position="1"/>
        <end position="23"/>
    </location>
</feature>
<keyword evidence="10" id="KW-0325">Glycoprotein</keyword>
<dbReference type="PROSITE" id="PS51892">
    <property type="entry name" value="SUBTILASE"/>
    <property type="match status" value="1"/>
</dbReference>
<evidence type="ECO:0000256" key="9">
    <source>
        <dbReference type="ARBA" id="ARBA00022825"/>
    </source>
</evidence>
<dbReference type="InterPro" id="IPR045051">
    <property type="entry name" value="SBT"/>
</dbReference>
<evidence type="ECO:0000256" key="13">
    <source>
        <dbReference type="SAM" id="Phobius"/>
    </source>
</evidence>
<sequence length="767" mass="83650">MDGRSCFGHLLLLISLASFLVNCYSSTSHDDLKTYIVYTGNTLYDETSSLLHYKSLLQQVADHSNQEPKPVLQHYKRSFSGFVANLSKEEANIMAGLDGVVSVFPNEKRHLLTTKSWDFIGFPQKVERKNYESDVIIGVIDSGIWPESDSFNDKGFSPPPTKWKGTCEAYNFSCNNKLIGARHYISFFDELSEEDFNSPRDSDGHGTHTASIAAGNPISRASMVGLAEGTARGGAPSARIAVYKVCWGANCYDSNVLAAFDDAIADGVDILSASIASTSNKTVHFGDGISIGAFHAMQRGVLTVLAAGNAGPHPSTLHNFSPWAIVVGATTLDRRFVTDVQLGDNTTYEGVSLNTFDLEGKLYPIIYSGDAPNTIAGFDRHTSKNCSTNSLDDKMVKGKIILCEATIGVPEAIRVGAIGILIQGQTNVDLAYSYPLPTSYLRWKDAIKIKKYIHSSSFPTATIRKSREVKDSLAPVVASFSSRGPNNATPEILKPDLVAPGIDIIASWSPVSPISVIIGEKRKLEFNIISGTSMSCPHVSGAAAYVKSFHPTWSPAAIRSALMTTAKQMSPENNRDAEFAYGAGQIDPVKAVNPGLIYETNEVDYIKYLCGQGVNTSTLQLLTRDESNCSETISAKDLNYPSFSIKAPRPKHRLSGSYNRTVTNVGLPMSTYRAVVTAPKGLIVSVKPDILSFTSLGERLTYVLTVDGKLKKSVESASLVWDDGEFQVRSPIIVFDERAEKDKGVRLYCINFIYIVIFNLLFYIIID</sequence>
<keyword evidence="7 14" id="KW-0732">Signal</keyword>
<feature type="chain" id="PRO_5018633476" evidence="14">
    <location>
        <begin position="24"/>
        <end position="767"/>
    </location>
</feature>
<evidence type="ECO:0000256" key="11">
    <source>
        <dbReference type="PIRSR" id="PIRSR615500-1"/>
    </source>
</evidence>
<dbReference type="GeneID" id="101506276"/>
<feature type="transmembrane region" description="Helical" evidence="13">
    <location>
        <begin position="745"/>
        <end position="766"/>
    </location>
</feature>